<dbReference type="PANTHER" id="PTHR30429">
    <property type="entry name" value="D-METHIONINE-BINDING LIPOPROTEIN METQ"/>
    <property type="match status" value="1"/>
</dbReference>
<dbReference type="Proteomes" id="UP001369082">
    <property type="component" value="Unassembled WGS sequence"/>
</dbReference>
<reference evidence="8 9" key="1">
    <citation type="submission" date="2024-02" db="EMBL/GenBank/DDBJ databases">
        <title>Bacteria isolated from the canopy kelp, Nereocystis luetkeana.</title>
        <authorList>
            <person name="Pfister C.A."/>
            <person name="Younker I.T."/>
            <person name="Light S.H."/>
        </authorList>
    </citation>
    <scope>NUCLEOTIDE SEQUENCE [LARGE SCALE GENOMIC DNA]</scope>
    <source>
        <strain evidence="8 9">TI.1.05</strain>
    </source>
</reference>
<gene>
    <name evidence="8" type="ORF">V6256_02635</name>
</gene>
<feature type="chain" id="PRO_5047496573" description="Lipoprotein" evidence="7">
    <location>
        <begin position="21"/>
        <end position="267"/>
    </location>
</feature>
<keyword evidence="9" id="KW-1185">Reference proteome</keyword>
<keyword evidence="2 7" id="KW-0732">Signal</keyword>
<evidence type="ECO:0000256" key="2">
    <source>
        <dbReference type="ARBA" id="ARBA00022729"/>
    </source>
</evidence>
<comment type="caution">
    <text evidence="8">The sequence shown here is derived from an EMBL/GenBank/DDBJ whole genome shotgun (WGS) entry which is preliminary data.</text>
</comment>
<organism evidence="8 9">
    <name type="scientific">Psychromonas aquatilis</name>
    <dbReference type="NCBI Taxonomy" id="2005072"/>
    <lineage>
        <taxon>Bacteria</taxon>
        <taxon>Pseudomonadati</taxon>
        <taxon>Pseudomonadota</taxon>
        <taxon>Gammaproteobacteria</taxon>
        <taxon>Alteromonadales</taxon>
        <taxon>Psychromonadaceae</taxon>
        <taxon>Psychromonas</taxon>
    </lineage>
</organism>
<proteinExistence type="inferred from homology"/>
<keyword evidence="4" id="KW-0564">Palmitate</keyword>
<dbReference type="SUPFAM" id="SSF53850">
    <property type="entry name" value="Periplasmic binding protein-like II"/>
    <property type="match status" value="1"/>
</dbReference>
<protein>
    <recommendedName>
        <fullName evidence="6">Lipoprotein</fullName>
    </recommendedName>
</protein>
<evidence type="ECO:0000256" key="3">
    <source>
        <dbReference type="ARBA" id="ARBA00023136"/>
    </source>
</evidence>
<dbReference type="Pfam" id="PF03180">
    <property type="entry name" value="Lipoprotein_9"/>
    <property type="match status" value="1"/>
</dbReference>
<comment type="subcellular location">
    <subcellularLocation>
        <location evidence="1">Membrane</location>
        <topology evidence="1">Lipid-anchor</topology>
    </subcellularLocation>
</comment>
<dbReference type="PIRSF" id="PIRSF002854">
    <property type="entry name" value="MetQ"/>
    <property type="match status" value="1"/>
</dbReference>
<evidence type="ECO:0000313" key="9">
    <source>
        <dbReference type="Proteomes" id="UP001369082"/>
    </source>
</evidence>
<comment type="similarity">
    <text evidence="6">Belongs to the nlpA lipoprotein family.</text>
</comment>
<dbReference type="PROSITE" id="PS51257">
    <property type="entry name" value="PROKAR_LIPOPROTEIN"/>
    <property type="match status" value="1"/>
</dbReference>
<dbReference type="InterPro" id="IPR004872">
    <property type="entry name" value="Lipoprotein_NlpA"/>
</dbReference>
<dbReference type="Gene3D" id="3.40.190.10">
    <property type="entry name" value="Periplasmic binding protein-like II"/>
    <property type="match status" value="2"/>
</dbReference>
<evidence type="ECO:0000256" key="7">
    <source>
        <dbReference type="SAM" id="SignalP"/>
    </source>
</evidence>
<dbReference type="EMBL" id="JBAKAZ010000006">
    <property type="protein sequence ID" value="MEL0628492.1"/>
    <property type="molecule type" value="Genomic_DNA"/>
</dbReference>
<name>A0ABU9GMG5_9GAMM</name>
<keyword evidence="3" id="KW-0472">Membrane</keyword>
<evidence type="ECO:0000256" key="4">
    <source>
        <dbReference type="ARBA" id="ARBA00023139"/>
    </source>
</evidence>
<evidence type="ECO:0000256" key="6">
    <source>
        <dbReference type="PIRNR" id="PIRNR002854"/>
    </source>
</evidence>
<dbReference type="RefSeq" id="WP_341596472.1">
    <property type="nucleotide sequence ID" value="NZ_JBAKAZ010000006.1"/>
</dbReference>
<evidence type="ECO:0000256" key="1">
    <source>
        <dbReference type="ARBA" id="ARBA00004635"/>
    </source>
</evidence>
<sequence>MFNKKIVKLLTLLPLIFGLAACGETEKNEVIKVGATVGPHAEVVEAVAEEAAKQGLTVEVVIFSDYITPNAALADGSLDLNSYQHLPFLNNFNSNSDQKITSIGHSILMRMGIYSNKYKSIADLPDNAKISIPNDPTNGGRGLLLLADAKLITLKPGADAKTTVYDIVDNPKNFQFIEVEAAQLPRTLDDVDASVITMNYVMSAGLSPKEQGIYLESKDAEFAVMNIAARVEDKDNETYKKFVKIFQSEATREFLDKTFKGTIEAAF</sequence>
<evidence type="ECO:0000313" key="8">
    <source>
        <dbReference type="EMBL" id="MEL0628492.1"/>
    </source>
</evidence>
<dbReference type="CDD" id="cd13526">
    <property type="entry name" value="PBP2_lipoprotein_MetQ_like"/>
    <property type="match status" value="1"/>
</dbReference>
<dbReference type="PANTHER" id="PTHR30429:SF1">
    <property type="entry name" value="D-METHIONINE-BINDING LIPOPROTEIN METQ-RELATED"/>
    <property type="match status" value="1"/>
</dbReference>
<feature type="signal peptide" evidence="7">
    <location>
        <begin position="1"/>
        <end position="20"/>
    </location>
</feature>
<keyword evidence="5 6" id="KW-0449">Lipoprotein</keyword>
<accession>A0ABU9GMG5</accession>
<evidence type="ECO:0000256" key="5">
    <source>
        <dbReference type="ARBA" id="ARBA00023288"/>
    </source>
</evidence>